<dbReference type="STRING" id="13370.A0A448YJA0"/>
<dbReference type="SUPFAM" id="SSF54285">
    <property type="entry name" value="MoaD/ThiS"/>
    <property type="match status" value="1"/>
</dbReference>
<sequence length="100" mass="10789">MPRIKVEYFGPAKKFTDGKSGDVVDFARDSKHSLTLQLVLSKLSDLYGIKFGEFIAESCGIALNEEYLTVDRGVPLGELGSNIEIADGDEIVLIPPVSSG</sequence>
<proteinExistence type="predicted"/>
<dbReference type="InParanoid" id="A0A448YJA0"/>
<gene>
    <name evidence="1" type="ORF">BRENAR_LOCUS1760</name>
</gene>
<dbReference type="EMBL" id="CAACVR010000009">
    <property type="protein sequence ID" value="VEU21025.1"/>
    <property type="molecule type" value="Genomic_DNA"/>
</dbReference>
<dbReference type="AlphaFoldDB" id="A0A448YJA0"/>
<name>A0A448YJA0_BRENA</name>
<dbReference type="InterPro" id="IPR012675">
    <property type="entry name" value="Beta-grasp_dom_sf"/>
</dbReference>
<protein>
    <submittedName>
        <fullName evidence="1">DEKNAAC101993</fullName>
    </submittedName>
</protein>
<dbReference type="InterPro" id="IPR003749">
    <property type="entry name" value="ThiS/MoaD-like"/>
</dbReference>
<dbReference type="OrthoDB" id="5595860at2759"/>
<organism evidence="1 2">
    <name type="scientific">Brettanomyces naardenensis</name>
    <name type="common">Yeast</name>
    <dbReference type="NCBI Taxonomy" id="13370"/>
    <lineage>
        <taxon>Eukaryota</taxon>
        <taxon>Fungi</taxon>
        <taxon>Dikarya</taxon>
        <taxon>Ascomycota</taxon>
        <taxon>Saccharomycotina</taxon>
        <taxon>Pichiomycetes</taxon>
        <taxon>Pichiales</taxon>
        <taxon>Pichiaceae</taxon>
        <taxon>Brettanomyces</taxon>
    </lineage>
</organism>
<dbReference type="InterPro" id="IPR016155">
    <property type="entry name" value="Mopterin_synth/thiamin_S_b"/>
</dbReference>
<dbReference type="CDD" id="cd00754">
    <property type="entry name" value="Ubl_MoaD"/>
    <property type="match status" value="1"/>
</dbReference>
<dbReference type="Gene3D" id="3.10.20.30">
    <property type="match status" value="1"/>
</dbReference>
<accession>A0A448YJA0</accession>
<reference evidence="1 2" key="1">
    <citation type="submission" date="2018-12" db="EMBL/GenBank/DDBJ databases">
        <authorList>
            <person name="Tiukova I."/>
            <person name="Dainat J."/>
        </authorList>
    </citation>
    <scope>NUCLEOTIDE SEQUENCE [LARGE SCALE GENOMIC DNA]</scope>
</reference>
<keyword evidence="2" id="KW-1185">Reference proteome</keyword>
<evidence type="ECO:0000313" key="1">
    <source>
        <dbReference type="EMBL" id="VEU21025.1"/>
    </source>
</evidence>
<dbReference type="Pfam" id="PF02597">
    <property type="entry name" value="ThiS"/>
    <property type="match status" value="1"/>
</dbReference>
<evidence type="ECO:0000313" key="2">
    <source>
        <dbReference type="Proteomes" id="UP000290900"/>
    </source>
</evidence>
<dbReference type="Proteomes" id="UP000290900">
    <property type="component" value="Unassembled WGS sequence"/>
</dbReference>